<proteinExistence type="predicted"/>
<dbReference type="EMBL" id="SNYN01000013">
    <property type="protein sequence ID" value="TDQ50288.1"/>
    <property type="molecule type" value="Genomic_DNA"/>
</dbReference>
<gene>
    <name evidence="2" type="ORF">EV190_11357</name>
</gene>
<evidence type="ECO:0000256" key="1">
    <source>
        <dbReference type="SAM" id="MobiDB-lite"/>
    </source>
</evidence>
<sequence>MIGGDAVGGSTGRAAAGGTAPSRRAAPCRANPVRSSSACATRARSQTAAGPLGHLSGGAAKARSAGSPPGDPIDPVAVEAARGTGVDVTTGPGVRPAR</sequence>
<dbReference type="AlphaFoldDB" id="A0A4R6USM0"/>
<evidence type="ECO:0000313" key="3">
    <source>
        <dbReference type="Proteomes" id="UP000295281"/>
    </source>
</evidence>
<organism evidence="2 3">
    <name type="scientific">Actinorugispora endophytica</name>
    <dbReference type="NCBI Taxonomy" id="1605990"/>
    <lineage>
        <taxon>Bacteria</taxon>
        <taxon>Bacillati</taxon>
        <taxon>Actinomycetota</taxon>
        <taxon>Actinomycetes</taxon>
        <taxon>Streptosporangiales</taxon>
        <taxon>Nocardiopsidaceae</taxon>
        <taxon>Actinorugispora</taxon>
    </lineage>
</organism>
<feature type="compositionally biased region" description="Low complexity" evidence="1">
    <location>
        <begin position="34"/>
        <end position="49"/>
    </location>
</feature>
<evidence type="ECO:0000313" key="2">
    <source>
        <dbReference type="EMBL" id="TDQ50288.1"/>
    </source>
</evidence>
<feature type="compositionally biased region" description="Low complexity" evidence="1">
    <location>
        <begin position="57"/>
        <end position="68"/>
    </location>
</feature>
<feature type="compositionally biased region" description="Low complexity" evidence="1">
    <location>
        <begin position="12"/>
        <end position="27"/>
    </location>
</feature>
<reference evidence="2 3" key="1">
    <citation type="submission" date="2019-03" db="EMBL/GenBank/DDBJ databases">
        <title>Genomic Encyclopedia of Type Strains, Phase IV (KMG-IV): sequencing the most valuable type-strain genomes for metagenomic binning, comparative biology and taxonomic classification.</title>
        <authorList>
            <person name="Goeker M."/>
        </authorList>
    </citation>
    <scope>NUCLEOTIDE SEQUENCE [LARGE SCALE GENOMIC DNA]</scope>
    <source>
        <strain evidence="2 3">DSM 46770</strain>
    </source>
</reference>
<keyword evidence="3" id="KW-1185">Reference proteome</keyword>
<protein>
    <submittedName>
        <fullName evidence="2">Uncharacterized protein</fullName>
    </submittedName>
</protein>
<dbReference type="SUPFAM" id="SSF52788">
    <property type="entry name" value="Phosphotyrosine protein phosphatases I"/>
    <property type="match status" value="1"/>
</dbReference>
<feature type="compositionally biased region" description="Gly residues" evidence="1">
    <location>
        <begin position="1"/>
        <end position="11"/>
    </location>
</feature>
<feature type="region of interest" description="Disordered" evidence="1">
    <location>
        <begin position="1"/>
        <end position="98"/>
    </location>
</feature>
<accession>A0A4R6USM0</accession>
<dbReference type="Proteomes" id="UP000295281">
    <property type="component" value="Unassembled WGS sequence"/>
</dbReference>
<dbReference type="Gene3D" id="3.40.50.2300">
    <property type="match status" value="1"/>
</dbReference>
<name>A0A4R6USM0_9ACTN</name>
<feature type="compositionally biased region" description="Low complexity" evidence="1">
    <location>
        <begin position="83"/>
        <end position="98"/>
    </location>
</feature>
<comment type="caution">
    <text evidence="2">The sequence shown here is derived from an EMBL/GenBank/DDBJ whole genome shotgun (WGS) entry which is preliminary data.</text>
</comment>
<dbReference type="InterPro" id="IPR036196">
    <property type="entry name" value="Ptyr_pPase_sf"/>
</dbReference>